<name>A0ABV1KBF9_9PSEU</name>
<keyword evidence="3" id="KW-1185">Reference proteome</keyword>
<reference evidence="2 3" key="1">
    <citation type="submission" date="2024-03" db="EMBL/GenBank/DDBJ databases">
        <title>Draft genome sequence of Pseudonocardia nematodicida JCM 31783.</title>
        <authorList>
            <person name="Butdee W."/>
            <person name="Duangmal K."/>
        </authorList>
    </citation>
    <scope>NUCLEOTIDE SEQUENCE [LARGE SCALE GENOMIC DNA]</scope>
    <source>
        <strain evidence="2 3">JCM 31783</strain>
    </source>
</reference>
<dbReference type="GO" id="GO:0008168">
    <property type="term" value="F:methyltransferase activity"/>
    <property type="evidence" value="ECO:0007669"/>
    <property type="project" value="UniProtKB-KW"/>
</dbReference>
<evidence type="ECO:0000313" key="2">
    <source>
        <dbReference type="EMBL" id="MEQ3551815.1"/>
    </source>
</evidence>
<accession>A0ABV1KBF9</accession>
<keyword evidence="2" id="KW-0808">Transferase</keyword>
<keyword evidence="2" id="KW-0489">Methyltransferase</keyword>
<dbReference type="InterPro" id="IPR002629">
    <property type="entry name" value="Met_Synth_C/arc"/>
</dbReference>
<evidence type="ECO:0000313" key="3">
    <source>
        <dbReference type="Proteomes" id="UP001494902"/>
    </source>
</evidence>
<dbReference type="Gene3D" id="3.20.20.210">
    <property type="match status" value="1"/>
</dbReference>
<dbReference type="InterPro" id="IPR038071">
    <property type="entry name" value="UROD/MetE-like_sf"/>
</dbReference>
<sequence>MFDPRSVTGIPTEPVGSLPRPQALLDAYAAFAAGRLDQAAVEQAQDDAVRDTLERYRATGAPIVSDGEQRRSSFAAYPVTGSPGAAASPPGDPAVVADGHGRPFRPAGDGPFRYRAYAGDTLARSIRLTTLPMKQPVVSPSTLALLHPPHERTRDQDLVDECERDIRSAFAAGAVRVSVDYSDRRLAGGDDPGPHGGATGRGVGLIRAVLERFTARERMHVGVHTCVPPGSGPGAGPGYLQLLPEILGLDAGYFLLQLAGEPDHDAICAVIGAHLRGDAGGLTPVVHLGVIDTRSPHVESAREVADVLVRAAVHIPAEQLGSTDDCGFSPFSRDPRPLDGLTDLARGIAFRKIRSRVEGTLLAAEKLGFA</sequence>
<dbReference type="SUPFAM" id="SSF51726">
    <property type="entry name" value="UROD/MetE-like"/>
    <property type="match status" value="1"/>
</dbReference>
<gene>
    <name evidence="2" type="ORF">WIS52_15185</name>
</gene>
<dbReference type="EMBL" id="JBEDNQ010000005">
    <property type="protein sequence ID" value="MEQ3551815.1"/>
    <property type="molecule type" value="Genomic_DNA"/>
</dbReference>
<protein>
    <submittedName>
        <fullName evidence="2">5-methyltetrahydropteroyltriglutamate--homocysteine methyltransferase</fullName>
    </submittedName>
</protein>
<dbReference type="RefSeq" id="WP_349298882.1">
    <property type="nucleotide sequence ID" value="NZ_JBEDNQ010000005.1"/>
</dbReference>
<feature type="domain" description="Cobalamin-independent methionine synthase MetE C-terminal/archaeal" evidence="1">
    <location>
        <begin position="286"/>
        <end position="328"/>
    </location>
</feature>
<proteinExistence type="predicted"/>
<dbReference type="GO" id="GO:0032259">
    <property type="term" value="P:methylation"/>
    <property type="evidence" value="ECO:0007669"/>
    <property type="project" value="UniProtKB-KW"/>
</dbReference>
<evidence type="ECO:0000259" key="1">
    <source>
        <dbReference type="Pfam" id="PF01717"/>
    </source>
</evidence>
<comment type="caution">
    <text evidence="2">The sequence shown here is derived from an EMBL/GenBank/DDBJ whole genome shotgun (WGS) entry which is preliminary data.</text>
</comment>
<organism evidence="2 3">
    <name type="scientific">Pseudonocardia nematodicida</name>
    <dbReference type="NCBI Taxonomy" id="1206997"/>
    <lineage>
        <taxon>Bacteria</taxon>
        <taxon>Bacillati</taxon>
        <taxon>Actinomycetota</taxon>
        <taxon>Actinomycetes</taxon>
        <taxon>Pseudonocardiales</taxon>
        <taxon>Pseudonocardiaceae</taxon>
        <taxon>Pseudonocardia</taxon>
    </lineage>
</organism>
<dbReference type="Proteomes" id="UP001494902">
    <property type="component" value="Unassembled WGS sequence"/>
</dbReference>
<dbReference type="Pfam" id="PF01717">
    <property type="entry name" value="Meth_synt_2"/>
    <property type="match status" value="1"/>
</dbReference>